<protein>
    <recommendedName>
        <fullName evidence="3">Abortive infection protein-like C-terminal domain-containing protein</fullName>
    </recommendedName>
</protein>
<organism evidence="1 2">
    <name type="scientific">Candidatus Auribacter fodinae</name>
    <dbReference type="NCBI Taxonomy" id="2093366"/>
    <lineage>
        <taxon>Bacteria</taxon>
        <taxon>Pseudomonadati</taxon>
        <taxon>Candidatus Auribacterota</taxon>
        <taxon>Candidatus Auribacteria</taxon>
        <taxon>Candidatus Auribacterales</taxon>
        <taxon>Candidatus Auribacteraceae</taxon>
        <taxon>Candidatus Auribacter</taxon>
    </lineage>
</organism>
<evidence type="ECO:0000313" key="1">
    <source>
        <dbReference type="EMBL" id="RJP57220.1"/>
    </source>
</evidence>
<evidence type="ECO:0008006" key="3">
    <source>
        <dbReference type="Google" id="ProtNLM"/>
    </source>
</evidence>
<comment type="caution">
    <text evidence="1">The sequence shown here is derived from an EMBL/GenBank/DDBJ whole genome shotgun (WGS) entry which is preliminary data.</text>
</comment>
<dbReference type="Proteomes" id="UP000266426">
    <property type="component" value="Unassembled WGS sequence"/>
</dbReference>
<gene>
    <name evidence="1" type="ORF">C4541_10625</name>
</gene>
<sequence length="238" mass="26982">MTDKELLQSIEKLKNIMVSVSTGGQRIQNINAAYQNSYRDVDNELNNRTIKNPNPYSDLWEWYGRWSSGDLPSYQSRRQFLADMFRDVSQELQNRVAGKKPTIPQEPTGWPRVDRTIDVIRKRLESARTEEEYQTIGLLCREVLISLAQSVYDPEQHPSIDGVHPSETDATRMLENYIGSTLAGSSNEAARRHAKAAHALANDLQHRRTADFRQAALCTEATVSIVNVIAIISGRRDP</sequence>
<accession>A0A3A4QTC8</accession>
<dbReference type="EMBL" id="QZJZ01000084">
    <property type="protein sequence ID" value="RJP57220.1"/>
    <property type="molecule type" value="Genomic_DNA"/>
</dbReference>
<evidence type="ECO:0000313" key="2">
    <source>
        <dbReference type="Proteomes" id="UP000266426"/>
    </source>
</evidence>
<reference evidence="1 2" key="1">
    <citation type="journal article" date="2017" name="ISME J.">
        <title>Energy and carbon metabolisms in a deep terrestrial subsurface fluid microbial community.</title>
        <authorList>
            <person name="Momper L."/>
            <person name="Jungbluth S.P."/>
            <person name="Lee M.D."/>
            <person name="Amend J.P."/>
        </authorList>
    </citation>
    <scope>NUCLEOTIDE SEQUENCE [LARGE SCALE GENOMIC DNA]</scope>
    <source>
        <strain evidence="1">SURF_26</strain>
    </source>
</reference>
<dbReference type="AlphaFoldDB" id="A0A3A4QTC8"/>
<proteinExistence type="predicted"/>
<name>A0A3A4QTC8_9BACT</name>